<keyword evidence="7" id="KW-0234">DNA repair</keyword>
<evidence type="ECO:0000256" key="2">
    <source>
        <dbReference type="ARBA" id="ARBA00022723"/>
    </source>
</evidence>
<name>A0A1E5QCK3_9PROT</name>
<dbReference type="EMBL" id="MCGG01000007">
    <property type="protein sequence ID" value="OEJ69415.1"/>
    <property type="molecule type" value="Genomic_DNA"/>
</dbReference>
<keyword evidence="1" id="KW-0004">4Fe-4S</keyword>
<dbReference type="RefSeq" id="WP_069956567.1">
    <property type="nucleotide sequence ID" value="NZ_MCGG01000007.1"/>
</dbReference>
<evidence type="ECO:0000256" key="1">
    <source>
        <dbReference type="ARBA" id="ARBA00022485"/>
    </source>
</evidence>
<evidence type="ECO:0000256" key="5">
    <source>
        <dbReference type="ARBA" id="ARBA00023004"/>
    </source>
</evidence>
<dbReference type="Proteomes" id="UP000095347">
    <property type="component" value="Unassembled WGS sequence"/>
</dbReference>
<keyword evidence="5" id="KW-0408">Iron</keyword>
<sequence length="209" mass="22273">MSELNVPAPDCSLCPRLVEFRAANRAAYGDFHNAPVPSFGPLSAALLIVGLAPGLKGANRTARPFTGDYAGDLLYPTVLKFGLGQGTYGASRDDGLELTKCRITNAVRCVPPQNKVIGAEVTTCNSFLRAEIQAMPNLKALIALGSVAHDAVLKALGHKLSAFKFAHCAQHDVGGGLILTDSYHCSRYNTNTGRLTEAMFHDVFRALSI</sequence>
<dbReference type="OrthoDB" id="9787663at2"/>
<dbReference type="GO" id="GO:0051539">
    <property type="term" value="F:4 iron, 4 sulfur cluster binding"/>
    <property type="evidence" value="ECO:0007669"/>
    <property type="project" value="UniProtKB-KW"/>
</dbReference>
<protein>
    <recommendedName>
        <fullName evidence="9">Type-5 uracil-DNA glycosylase</fullName>
    </recommendedName>
</protein>
<dbReference type="InterPro" id="IPR036895">
    <property type="entry name" value="Uracil-DNA_glycosylase-like_sf"/>
</dbReference>
<dbReference type="Pfam" id="PF03167">
    <property type="entry name" value="UDG"/>
    <property type="match status" value="1"/>
</dbReference>
<dbReference type="InterPro" id="IPR044147">
    <property type="entry name" value="UdgB-like"/>
</dbReference>
<evidence type="ECO:0000256" key="3">
    <source>
        <dbReference type="ARBA" id="ARBA00022763"/>
    </source>
</evidence>
<dbReference type="SMART" id="SM00987">
    <property type="entry name" value="UreE_C"/>
    <property type="match status" value="1"/>
</dbReference>
<feature type="domain" description="Uracil-DNA glycosylase-like" evidence="10">
    <location>
        <begin position="37"/>
        <end position="204"/>
    </location>
</feature>
<accession>A0A1E5QCK3</accession>
<dbReference type="PANTHER" id="PTHR33693">
    <property type="entry name" value="TYPE-5 URACIL-DNA GLYCOSYLASE"/>
    <property type="match status" value="1"/>
</dbReference>
<proteinExistence type="inferred from homology"/>
<dbReference type="InterPro" id="IPR051536">
    <property type="entry name" value="UDG_Type-4/5"/>
</dbReference>
<evidence type="ECO:0000256" key="9">
    <source>
        <dbReference type="ARBA" id="ARBA00023887"/>
    </source>
</evidence>
<dbReference type="GO" id="GO:0004844">
    <property type="term" value="F:uracil DNA N-glycosylase activity"/>
    <property type="evidence" value="ECO:0007669"/>
    <property type="project" value="InterPro"/>
</dbReference>
<evidence type="ECO:0000256" key="4">
    <source>
        <dbReference type="ARBA" id="ARBA00022801"/>
    </source>
</evidence>
<evidence type="ECO:0000256" key="8">
    <source>
        <dbReference type="ARBA" id="ARBA00023779"/>
    </source>
</evidence>
<keyword evidence="2" id="KW-0479">Metal-binding</keyword>
<reference evidence="12" key="1">
    <citation type="submission" date="2016-07" db="EMBL/GenBank/DDBJ databases">
        <authorList>
            <person name="Florea S."/>
            <person name="Webb J.S."/>
            <person name="Jaromczyk J."/>
            <person name="Schardl C.L."/>
        </authorList>
    </citation>
    <scope>NUCLEOTIDE SEQUENCE [LARGE SCALE GENOMIC DNA]</scope>
    <source>
        <strain evidence="12">MV-1</strain>
    </source>
</reference>
<dbReference type="AlphaFoldDB" id="A0A1E5QCK3"/>
<keyword evidence="6" id="KW-0411">Iron-sulfur</keyword>
<evidence type="ECO:0000313" key="11">
    <source>
        <dbReference type="EMBL" id="OEJ69415.1"/>
    </source>
</evidence>
<keyword evidence="3" id="KW-0227">DNA damage</keyword>
<dbReference type="InterPro" id="IPR005122">
    <property type="entry name" value="Uracil-DNA_glycosylase-like"/>
</dbReference>
<evidence type="ECO:0000259" key="10">
    <source>
        <dbReference type="SMART" id="SM00986"/>
    </source>
</evidence>
<evidence type="ECO:0000313" key="12">
    <source>
        <dbReference type="Proteomes" id="UP000095347"/>
    </source>
</evidence>
<gene>
    <name evidence="11" type="ORF">BEN30_03130</name>
</gene>
<dbReference type="STRING" id="28181.BEN30_03130"/>
<keyword evidence="12" id="KW-1185">Reference proteome</keyword>
<dbReference type="SUPFAM" id="SSF52141">
    <property type="entry name" value="Uracil-DNA glycosylase-like"/>
    <property type="match status" value="1"/>
</dbReference>
<keyword evidence="4" id="KW-0378">Hydrolase</keyword>
<dbReference type="GO" id="GO:0046872">
    <property type="term" value="F:metal ion binding"/>
    <property type="evidence" value="ECO:0007669"/>
    <property type="project" value="UniProtKB-KW"/>
</dbReference>
<dbReference type="CDD" id="cd10031">
    <property type="entry name" value="UDG-F5_TTUDGB_like"/>
    <property type="match status" value="1"/>
</dbReference>
<comment type="caution">
    <text evidence="11">The sequence shown here is derived from an EMBL/GenBank/DDBJ whole genome shotgun (WGS) entry which is preliminary data.</text>
</comment>
<evidence type="ECO:0000256" key="7">
    <source>
        <dbReference type="ARBA" id="ARBA00023204"/>
    </source>
</evidence>
<organism evidence="11 12">
    <name type="scientific">Magnetovibrio blakemorei</name>
    <dbReference type="NCBI Taxonomy" id="28181"/>
    <lineage>
        <taxon>Bacteria</taxon>
        <taxon>Pseudomonadati</taxon>
        <taxon>Pseudomonadota</taxon>
        <taxon>Alphaproteobacteria</taxon>
        <taxon>Rhodospirillales</taxon>
        <taxon>Magnetovibrionaceae</taxon>
        <taxon>Magnetovibrio</taxon>
    </lineage>
</organism>
<dbReference type="GO" id="GO:0033958">
    <property type="term" value="F:DNA-deoxyinosine glycosylase activity"/>
    <property type="evidence" value="ECO:0007669"/>
    <property type="project" value="InterPro"/>
</dbReference>
<dbReference type="PANTHER" id="PTHR33693:SF3">
    <property type="entry name" value="TYPE-5 URACIL-DNA GLYCOSYLASE"/>
    <property type="match status" value="1"/>
</dbReference>
<dbReference type="Gene3D" id="3.40.470.10">
    <property type="entry name" value="Uracil-DNA glycosylase-like domain"/>
    <property type="match status" value="1"/>
</dbReference>
<dbReference type="GO" id="GO:0006284">
    <property type="term" value="P:base-excision repair"/>
    <property type="evidence" value="ECO:0007669"/>
    <property type="project" value="InterPro"/>
</dbReference>
<comment type="similarity">
    <text evidence="8">Belongs to the uracil-DNA glycosylase (UDG) superfamily. Type 5 (UDGb) family.</text>
</comment>
<dbReference type="SMART" id="SM00986">
    <property type="entry name" value="UDG"/>
    <property type="match status" value="1"/>
</dbReference>
<evidence type="ECO:0000256" key="6">
    <source>
        <dbReference type="ARBA" id="ARBA00023014"/>
    </source>
</evidence>